<feature type="domain" description="Pectinesterase catalytic" evidence="14">
    <location>
        <begin position="99"/>
        <end position="388"/>
    </location>
</feature>
<dbReference type="InterPro" id="IPR011050">
    <property type="entry name" value="Pectin_lyase_fold/virulence"/>
</dbReference>
<dbReference type="GO" id="GO:0005576">
    <property type="term" value="C:extracellular region"/>
    <property type="evidence" value="ECO:0007669"/>
    <property type="project" value="UniProtKB-SubCell"/>
</dbReference>
<dbReference type="GO" id="GO:0045490">
    <property type="term" value="P:pectin catabolic process"/>
    <property type="evidence" value="ECO:0007669"/>
    <property type="project" value="UniProtKB-UniRule"/>
</dbReference>
<comment type="caution">
    <text evidence="15">The sequence shown here is derived from an EMBL/GenBank/DDBJ whole genome shotgun (WGS) entry which is preliminary data.</text>
</comment>
<comment type="subcellular location">
    <subcellularLocation>
        <location evidence="1">Cell envelope</location>
    </subcellularLocation>
    <subcellularLocation>
        <location evidence="2">Secreted</location>
    </subcellularLocation>
</comment>
<dbReference type="GO" id="GO:0030599">
    <property type="term" value="F:pectinesterase activity"/>
    <property type="evidence" value="ECO:0007669"/>
    <property type="project" value="UniProtKB-UniRule"/>
</dbReference>
<dbReference type="GO" id="GO:0042545">
    <property type="term" value="P:cell wall modification"/>
    <property type="evidence" value="ECO:0007669"/>
    <property type="project" value="UniProtKB-UniRule"/>
</dbReference>
<keyword evidence="7" id="KW-0732">Signal</keyword>
<evidence type="ECO:0000256" key="13">
    <source>
        <dbReference type="SAM" id="MobiDB-lite"/>
    </source>
</evidence>
<dbReference type="Pfam" id="PF01095">
    <property type="entry name" value="Pectinesterase"/>
    <property type="match status" value="1"/>
</dbReference>
<proteinExistence type="inferred from homology"/>
<dbReference type="InterPro" id="IPR033131">
    <property type="entry name" value="Pectinesterase_Asp_AS"/>
</dbReference>
<comment type="similarity">
    <text evidence="4">Belongs to the pectinesterase family.</text>
</comment>
<dbReference type="Proteomes" id="UP000825935">
    <property type="component" value="Chromosome 3"/>
</dbReference>
<name>A0A8T2V4W3_CERRI</name>
<gene>
    <name evidence="15" type="ORF">KP509_03G008900</name>
</gene>
<organism evidence="15 16">
    <name type="scientific">Ceratopteris richardii</name>
    <name type="common">Triangle waterfern</name>
    <dbReference type="NCBI Taxonomy" id="49495"/>
    <lineage>
        <taxon>Eukaryota</taxon>
        <taxon>Viridiplantae</taxon>
        <taxon>Streptophyta</taxon>
        <taxon>Embryophyta</taxon>
        <taxon>Tracheophyta</taxon>
        <taxon>Polypodiopsida</taxon>
        <taxon>Polypodiidae</taxon>
        <taxon>Polypodiales</taxon>
        <taxon>Pteridineae</taxon>
        <taxon>Pteridaceae</taxon>
        <taxon>Parkerioideae</taxon>
        <taxon>Ceratopteris</taxon>
    </lineage>
</organism>
<evidence type="ECO:0000256" key="10">
    <source>
        <dbReference type="ARBA" id="ARBA00047928"/>
    </source>
</evidence>
<accession>A0A8T2V4W3</accession>
<sequence length="395" mass="43065">MMIQRDTQDACRRPVLFLLLTVTAIICSSYNVLWVHAGMKGDDEVTYDNWLQHMEKTSSPADEQPSAFNPDDDSVGRGRNDIEIDDGGSAAATASTGSIVVSQDGDGNFKTVQAAVDSIPKGNTERIIILIKPGIYKEKVRVDASWVTFQGMGSGLTVIQWGDMASTIGPDGKELGTFNSASVAVNGDHFTARDISFKNTAPAPPGGAVGRQAVALRISGDMAAFFNVAFYGAQDTLYDHKGRHYFSKCYIEGSIDFIFGNGRSFYSRCRLHSIANPTGSITAQKRQTTDENTGFSFVKCVVTGSGSIFLGRAWGPASRVVYSATYFDDIIIPQGWFDWGDASRQKTVFYGEYKCYGPGANRDGRVSWSRLLTPKEAKPFINTGFINGEQWLTST</sequence>
<evidence type="ECO:0000256" key="5">
    <source>
        <dbReference type="ARBA" id="ARBA00013229"/>
    </source>
</evidence>
<evidence type="ECO:0000256" key="12">
    <source>
        <dbReference type="RuleBase" id="RU000589"/>
    </source>
</evidence>
<dbReference type="OrthoDB" id="1546079at2759"/>
<dbReference type="PANTHER" id="PTHR31321:SF112">
    <property type="entry name" value="PECTINESTERASE"/>
    <property type="match status" value="1"/>
</dbReference>
<keyword evidence="16" id="KW-1185">Reference proteome</keyword>
<protein>
    <recommendedName>
        <fullName evidence="5 12">Pectinesterase</fullName>
        <ecNumber evidence="5 12">3.1.1.11</ecNumber>
    </recommendedName>
</protein>
<dbReference type="PANTHER" id="PTHR31321">
    <property type="entry name" value="ACYL-COA THIOESTER HYDROLASE YBHC-RELATED"/>
    <property type="match status" value="1"/>
</dbReference>
<dbReference type="PROSITE" id="PS00503">
    <property type="entry name" value="PECTINESTERASE_2"/>
    <property type="match status" value="1"/>
</dbReference>
<evidence type="ECO:0000256" key="11">
    <source>
        <dbReference type="PROSITE-ProRule" id="PRU10040"/>
    </source>
</evidence>
<evidence type="ECO:0000259" key="14">
    <source>
        <dbReference type="Pfam" id="PF01095"/>
    </source>
</evidence>
<reference evidence="15" key="1">
    <citation type="submission" date="2021-08" db="EMBL/GenBank/DDBJ databases">
        <title>WGS assembly of Ceratopteris richardii.</title>
        <authorList>
            <person name="Marchant D.B."/>
            <person name="Chen G."/>
            <person name="Jenkins J."/>
            <person name="Shu S."/>
            <person name="Leebens-Mack J."/>
            <person name="Grimwood J."/>
            <person name="Schmutz J."/>
            <person name="Soltis P."/>
            <person name="Soltis D."/>
            <person name="Chen Z.-H."/>
        </authorList>
    </citation>
    <scope>NUCLEOTIDE SEQUENCE</scope>
    <source>
        <strain evidence="15">Whitten #5841</strain>
        <tissue evidence="15">Leaf</tissue>
    </source>
</reference>
<keyword evidence="6" id="KW-0964">Secreted</keyword>
<evidence type="ECO:0000256" key="3">
    <source>
        <dbReference type="ARBA" id="ARBA00005184"/>
    </source>
</evidence>
<dbReference type="EC" id="3.1.1.11" evidence="5 12"/>
<dbReference type="SUPFAM" id="SSF51126">
    <property type="entry name" value="Pectin lyase-like"/>
    <property type="match status" value="1"/>
</dbReference>
<evidence type="ECO:0000313" key="15">
    <source>
        <dbReference type="EMBL" id="KAH7440755.1"/>
    </source>
</evidence>
<feature type="region of interest" description="Disordered" evidence="13">
    <location>
        <begin position="56"/>
        <end position="90"/>
    </location>
</feature>
<evidence type="ECO:0000256" key="6">
    <source>
        <dbReference type="ARBA" id="ARBA00022525"/>
    </source>
</evidence>
<dbReference type="Gene3D" id="2.160.20.10">
    <property type="entry name" value="Single-stranded right-handed beta-helix, Pectin lyase-like"/>
    <property type="match status" value="1"/>
</dbReference>
<dbReference type="InterPro" id="IPR000070">
    <property type="entry name" value="Pectinesterase_cat"/>
</dbReference>
<dbReference type="AlphaFoldDB" id="A0A8T2V4W3"/>
<feature type="active site" evidence="11">
    <location>
        <position position="256"/>
    </location>
</feature>
<dbReference type="EMBL" id="CM035408">
    <property type="protein sequence ID" value="KAH7440755.1"/>
    <property type="molecule type" value="Genomic_DNA"/>
</dbReference>
<comment type="catalytic activity">
    <reaction evidence="10 12">
        <text>[(1-&gt;4)-alpha-D-galacturonosyl methyl ester](n) + n H2O = [(1-&gt;4)-alpha-D-galacturonosyl](n) + n methanol + n H(+)</text>
        <dbReference type="Rhea" id="RHEA:22380"/>
        <dbReference type="Rhea" id="RHEA-COMP:14570"/>
        <dbReference type="Rhea" id="RHEA-COMP:14573"/>
        <dbReference type="ChEBI" id="CHEBI:15377"/>
        <dbReference type="ChEBI" id="CHEBI:15378"/>
        <dbReference type="ChEBI" id="CHEBI:17790"/>
        <dbReference type="ChEBI" id="CHEBI:140522"/>
        <dbReference type="ChEBI" id="CHEBI:140523"/>
        <dbReference type="EC" id="3.1.1.11"/>
    </reaction>
</comment>
<comment type="pathway">
    <text evidence="3 12">Glycan metabolism; pectin degradation; 2-dehydro-3-deoxy-D-gluconate from pectin: step 1/5.</text>
</comment>
<evidence type="ECO:0000256" key="4">
    <source>
        <dbReference type="ARBA" id="ARBA00008891"/>
    </source>
</evidence>
<keyword evidence="9 12" id="KW-0063">Aspartyl esterase</keyword>
<evidence type="ECO:0000256" key="1">
    <source>
        <dbReference type="ARBA" id="ARBA00004196"/>
    </source>
</evidence>
<evidence type="ECO:0000256" key="8">
    <source>
        <dbReference type="ARBA" id="ARBA00022801"/>
    </source>
</evidence>
<evidence type="ECO:0000256" key="9">
    <source>
        <dbReference type="ARBA" id="ARBA00023085"/>
    </source>
</evidence>
<evidence type="ECO:0000313" key="16">
    <source>
        <dbReference type="Proteomes" id="UP000825935"/>
    </source>
</evidence>
<dbReference type="InterPro" id="IPR012334">
    <property type="entry name" value="Pectin_lyas_fold"/>
</dbReference>
<dbReference type="FunFam" id="2.160.20.10:FF:000008">
    <property type="entry name" value="Pectinesterase"/>
    <property type="match status" value="1"/>
</dbReference>
<keyword evidence="8 12" id="KW-0378">Hydrolase</keyword>
<evidence type="ECO:0000256" key="7">
    <source>
        <dbReference type="ARBA" id="ARBA00022729"/>
    </source>
</evidence>
<evidence type="ECO:0000256" key="2">
    <source>
        <dbReference type="ARBA" id="ARBA00004613"/>
    </source>
</evidence>